<dbReference type="Proteomes" id="UP000184310">
    <property type="component" value="Unassembled WGS sequence"/>
</dbReference>
<dbReference type="STRING" id="1121302.SAMN02745163_00553"/>
<name>A0A1M6CU78_9CLOT</name>
<reference evidence="1 2" key="1">
    <citation type="submission" date="2016-11" db="EMBL/GenBank/DDBJ databases">
        <authorList>
            <person name="Jaros S."/>
            <person name="Januszkiewicz K."/>
            <person name="Wedrychowicz H."/>
        </authorList>
    </citation>
    <scope>NUCLEOTIDE SEQUENCE [LARGE SCALE GENOMIC DNA]</scope>
    <source>
        <strain evidence="1 2">DSM 21758</strain>
    </source>
</reference>
<sequence>MRAVYRNPKELATCLKDLVDTYLEDLISYENFSKKVMAIVNANEGSVYKEGHMPVKLIRTLGEERAQVIDKVVAENN</sequence>
<dbReference type="RefSeq" id="WP_072985057.1">
    <property type="nucleotide sequence ID" value="NZ_FQZB01000004.1"/>
</dbReference>
<evidence type="ECO:0000313" key="2">
    <source>
        <dbReference type="Proteomes" id="UP000184310"/>
    </source>
</evidence>
<keyword evidence="2" id="KW-1185">Reference proteome</keyword>
<gene>
    <name evidence="1" type="ORF">SAMN02745163_00553</name>
</gene>
<accession>A0A1M6CU78</accession>
<dbReference type="NCBIfam" id="TIGR04540">
    <property type="entry name" value="CLB_0814_fam"/>
    <property type="match status" value="1"/>
</dbReference>
<dbReference type="EMBL" id="FQZB01000004">
    <property type="protein sequence ID" value="SHI64510.1"/>
    <property type="molecule type" value="Genomic_DNA"/>
</dbReference>
<proteinExistence type="predicted"/>
<dbReference type="AlphaFoldDB" id="A0A1M6CU78"/>
<dbReference type="InterPro" id="IPR030902">
    <property type="entry name" value="CLB_0814_fam"/>
</dbReference>
<organism evidence="1 2">
    <name type="scientific">Clostridium cavendishii DSM 21758</name>
    <dbReference type="NCBI Taxonomy" id="1121302"/>
    <lineage>
        <taxon>Bacteria</taxon>
        <taxon>Bacillati</taxon>
        <taxon>Bacillota</taxon>
        <taxon>Clostridia</taxon>
        <taxon>Eubacteriales</taxon>
        <taxon>Clostridiaceae</taxon>
        <taxon>Clostridium</taxon>
    </lineage>
</organism>
<protein>
    <recommendedName>
        <fullName evidence="3">TIGR04540 family protein</fullName>
    </recommendedName>
</protein>
<evidence type="ECO:0008006" key="3">
    <source>
        <dbReference type="Google" id="ProtNLM"/>
    </source>
</evidence>
<evidence type="ECO:0000313" key="1">
    <source>
        <dbReference type="EMBL" id="SHI64510.1"/>
    </source>
</evidence>
<dbReference type="OrthoDB" id="1919713at2"/>